<evidence type="ECO:0000259" key="12">
    <source>
        <dbReference type="PROSITE" id="PS50109"/>
    </source>
</evidence>
<keyword evidence="11" id="KW-0472">Membrane</keyword>
<protein>
    <recommendedName>
        <fullName evidence="3">histidine kinase</fullName>
        <ecNumber evidence="3">2.7.13.3</ecNumber>
    </recommendedName>
</protein>
<keyword evidence="14" id="KW-1185">Reference proteome</keyword>
<dbReference type="InterPro" id="IPR005467">
    <property type="entry name" value="His_kinase_dom"/>
</dbReference>
<dbReference type="Pfam" id="PF07695">
    <property type="entry name" value="7TMR-DISM_7TM"/>
    <property type="match status" value="1"/>
</dbReference>
<feature type="transmembrane region" description="Helical" evidence="11">
    <location>
        <begin position="292"/>
        <end position="312"/>
    </location>
</feature>
<feature type="transmembrane region" description="Helical" evidence="11">
    <location>
        <begin position="324"/>
        <end position="342"/>
    </location>
</feature>
<keyword evidence="7 13" id="KW-0418">Kinase</keyword>
<dbReference type="SUPFAM" id="SSF55874">
    <property type="entry name" value="ATPase domain of HSP90 chaperone/DNA topoisomerase II/histidine kinase"/>
    <property type="match status" value="1"/>
</dbReference>
<evidence type="ECO:0000313" key="13">
    <source>
        <dbReference type="EMBL" id="TVY10805.1"/>
    </source>
</evidence>
<dbReference type="Proteomes" id="UP000317036">
    <property type="component" value="Unassembled WGS sequence"/>
</dbReference>
<dbReference type="InterPro" id="IPR011623">
    <property type="entry name" value="7TMR_DISM_rcpt_extracell_dom1"/>
</dbReference>
<dbReference type="InterPro" id="IPR036890">
    <property type="entry name" value="HATPase_C_sf"/>
</dbReference>
<dbReference type="FunFam" id="3.30.565.10:FF:000006">
    <property type="entry name" value="Sensor histidine kinase WalK"/>
    <property type="match status" value="1"/>
</dbReference>
<feature type="transmembrane region" description="Helical" evidence="11">
    <location>
        <begin position="348"/>
        <end position="370"/>
    </location>
</feature>
<feature type="coiled-coil region" evidence="10">
    <location>
        <begin position="433"/>
        <end position="485"/>
    </location>
</feature>
<keyword evidence="6" id="KW-0547">Nucleotide-binding</keyword>
<dbReference type="AlphaFoldDB" id="A0A559KFA7"/>
<comment type="catalytic activity">
    <reaction evidence="1">
        <text>ATP + protein L-histidine = ADP + protein N-phospho-L-histidine.</text>
        <dbReference type="EC" id="2.7.13.3"/>
    </reaction>
</comment>
<feature type="domain" description="Histidine kinase" evidence="12">
    <location>
        <begin position="485"/>
        <end position="709"/>
    </location>
</feature>
<feature type="transmembrane region" description="Helical" evidence="11">
    <location>
        <begin position="403"/>
        <end position="422"/>
    </location>
</feature>
<keyword evidence="11" id="KW-1133">Transmembrane helix</keyword>
<evidence type="ECO:0000256" key="1">
    <source>
        <dbReference type="ARBA" id="ARBA00000085"/>
    </source>
</evidence>
<dbReference type="GO" id="GO:0005524">
    <property type="term" value="F:ATP binding"/>
    <property type="evidence" value="ECO:0007669"/>
    <property type="project" value="UniProtKB-KW"/>
</dbReference>
<dbReference type="Gene3D" id="2.60.120.260">
    <property type="entry name" value="Galactose-binding domain-like"/>
    <property type="match status" value="1"/>
</dbReference>
<dbReference type="PRINTS" id="PR00344">
    <property type="entry name" value="BCTRLSENSOR"/>
</dbReference>
<dbReference type="Pfam" id="PF02518">
    <property type="entry name" value="HATPase_c"/>
    <property type="match status" value="1"/>
</dbReference>
<comment type="subcellular location">
    <subcellularLocation>
        <location evidence="2">Cell membrane</location>
        <topology evidence="2">Multi-pass membrane protein</topology>
    </subcellularLocation>
</comment>
<evidence type="ECO:0000256" key="4">
    <source>
        <dbReference type="ARBA" id="ARBA00022553"/>
    </source>
</evidence>
<proteinExistence type="predicted"/>
<keyword evidence="5" id="KW-0808">Transferase</keyword>
<feature type="transmembrane region" description="Helical" evidence="11">
    <location>
        <begin position="377"/>
        <end position="397"/>
    </location>
</feature>
<dbReference type="OrthoDB" id="9809348at2"/>
<dbReference type="SMART" id="SM00388">
    <property type="entry name" value="HisKA"/>
    <property type="match status" value="1"/>
</dbReference>
<feature type="transmembrane region" description="Helical" evidence="11">
    <location>
        <begin position="20"/>
        <end position="40"/>
    </location>
</feature>
<dbReference type="Gene3D" id="1.10.287.130">
    <property type="match status" value="1"/>
</dbReference>
<feature type="transmembrane region" description="Helical" evidence="11">
    <location>
        <begin position="229"/>
        <end position="248"/>
    </location>
</feature>
<dbReference type="InterPro" id="IPR036097">
    <property type="entry name" value="HisK_dim/P_sf"/>
</dbReference>
<feature type="transmembrane region" description="Helical" evidence="11">
    <location>
        <begin position="255"/>
        <end position="272"/>
    </location>
</feature>
<accession>A0A559KFA7</accession>
<dbReference type="EC" id="2.7.13.3" evidence="3"/>
<dbReference type="CDD" id="cd00082">
    <property type="entry name" value="HisKA"/>
    <property type="match status" value="1"/>
</dbReference>
<dbReference type="GO" id="GO:0016036">
    <property type="term" value="P:cellular response to phosphate starvation"/>
    <property type="evidence" value="ECO:0007669"/>
    <property type="project" value="TreeGrafter"/>
</dbReference>
<dbReference type="EMBL" id="VNJI01000006">
    <property type="protein sequence ID" value="TVY10805.1"/>
    <property type="molecule type" value="Genomic_DNA"/>
</dbReference>
<name>A0A559KFA7_9BACL</name>
<dbReference type="InterPro" id="IPR008979">
    <property type="entry name" value="Galactose-bd-like_sf"/>
</dbReference>
<comment type="caution">
    <text evidence="13">The sequence shown here is derived from an EMBL/GenBank/DDBJ whole genome shotgun (WGS) entry which is preliminary data.</text>
</comment>
<evidence type="ECO:0000256" key="5">
    <source>
        <dbReference type="ARBA" id="ARBA00022679"/>
    </source>
</evidence>
<dbReference type="PROSITE" id="PS50109">
    <property type="entry name" value="HIS_KIN"/>
    <property type="match status" value="1"/>
</dbReference>
<dbReference type="Gene3D" id="3.30.565.10">
    <property type="entry name" value="Histidine kinase-like ATPase, C-terminal domain"/>
    <property type="match status" value="1"/>
</dbReference>
<keyword evidence="4" id="KW-0597">Phosphoprotein</keyword>
<dbReference type="SUPFAM" id="SSF47384">
    <property type="entry name" value="Homodimeric domain of signal transducing histidine kinase"/>
    <property type="match status" value="1"/>
</dbReference>
<dbReference type="InterPro" id="IPR004358">
    <property type="entry name" value="Sig_transdc_His_kin-like_C"/>
</dbReference>
<organism evidence="13 14">
    <name type="scientific">Paenibacillus cremeus</name>
    <dbReference type="NCBI Taxonomy" id="2163881"/>
    <lineage>
        <taxon>Bacteria</taxon>
        <taxon>Bacillati</taxon>
        <taxon>Bacillota</taxon>
        <taxon>Bacilli</taxon>
        <taxon>Bacillales</taxon>
        <taxon>Paenibacillaceae</taxon>
        <taxon>Paenibacillus</taxon>
    </lineage>
</organism>
<evidence type="ECO:0000313" key="14">
    <source>
        <dbReference type="Proteomes" id="UP000317036"/>
    </source>
</evidence>
<evidence type="ECO:0000256" key="6">
    <source>
        <dbReference type="ARBA" id="ARBA00022741"/>
    </source>
</evidence>
<evidence type="ECO:0000256" key="2">
    <source>
        <dbReference type="ARBA" id="ARBA00004651"/>
    </source>
</evidence>
<evidence type="ECO:0000256" key="11">
    <source>
        <dbReference type="SAM" id="Phobius"/>
    </source>
</evidence>
<dbReference type="InterPro" id="IPR050351">
    <property type="entry name" value="BphY/WalK/GraS-like"/>
</dbReference>
<dbReference type="CDD" id="cd00075">
    <property type="entry name" value="HATPase"/>
    <property type="match status" value="1"/>
</dbReference>
<dbReference type="PANTHER" id="PTHR45453">
    <property type="entry name" value="PHOSPHATE REGULON SENSOR PROTEIN PHOR"/>
    <property type="match status" value="1"/>
</dbReference>
<dbReference type="GO" id="GO:0005886">
    <property type="term" value="C:plasma membrane"/>
    <property type="evidence" value="ECO:0007669"/>
    <property type="project" value="UniProtKB-SubCell"/>
</dbReference>
<reference evidence="13 14" key="1">
    <citation type="submission" date="2019-07" db="EMBL/GenBank/DDBJ databases">
        <authorList>
            <person name="Kim J."/>
        </authorList>
    </citation>
    <scope>NUCLEOTIDE SEQUENCE [LARGE SCALE GENOMIC DNA]</scope>
    <source>
        <strain evidence="13 14">JC52</strain>
    </source>
</reference>
<dbReference type="InterPro" id="IPR003661">
    <property type="entry name" value="HisK_dim/P_dom"/>
</dbReference>
<evidence type="ECO:0000256" key="9">
    <source>
        <dbReference type="ARBA" id="ARBA00023012"/>
    </source>
</evidence>
<keyword evidence="10" id="KW-0175">Coiled coil</keyword>
<keyword evidence="8" id="KW-0067">ATP-binding</keyword>
<gene>
    <name evidence="13" type="ORF">FPZ49_06825</name>
</gene>
<evidence type="ECO:0000256" key="7">
    <source>
        <dbReference type="ARBA" id="ARBA00022777"/>
    </source>
</evidence>
<dbReference type="PANTHER" id="PTHR45453:SF1">
    <property type="entry name" value="PHOSPHATE REGULON SENSOR PROTEIN PHOR"/>
    <property type="match status" value="1"/>
</dbReference>
<evidence type="ECO:0000256" key="3">
    <source>
        <dbReference type="ARBA" id="ARBA00012438"/>
    </source>
</evidence>
<sequence>MEYTFGKCRRNVIPISRISIYYKSIGLVFAIVFFMSILAGCGIQDPSSKPQAVQGQLELGDYQLEQDGPLELNGEWSFYWKQLLTPDQLNGSEPASPETLISLPGSWNGLETGEGPASGTGFGTYHLRVHLQDQAPQLGIKLPYIRTAYRLWVDGKEVAFSGKVGDSPDTAQSQYTLHRIEVNPTGPWLDLVIQVSNFDHRLGGIWNPIILGTSDQINTMNRNKVGLELLVIGSLLAIWLHHVGLFVLRRKEKGSLYFGMFCFFIGVHAAFTGEGAIYCFFPKFNWLTATRIEYTCLYLAVPTVLLFVYTLFPLEVNRKFIRWVQLIAALFTLSTLVVPAPWFTYGPLGFDVLTLAGCVYLVVGLGRALLRGREGALYAVAGFGAYVTTVSLDVLYYNQLAPVGDLSFYGLLGCVFMTGFILSSKQTKASMAVETLSRQLRELNIGLEAKIRERTAELERINSSLEKMNEDLARMETSRRHLLSNISHDLGTPMTLIQGYVEALIDGVVSQSEQQHKYLKLIHTRITGLNRLIADLFQLSKLEARQLQFDIHPMSVEEFARHFNERYELEVTGAGLRFATETHVLQSKENLQGIVHMDVNRIDQVLTNIIYNAVKHTPEGGLIQLQIIVDRHSLVVQVQDSGSGIDPEDLPYIFDRFYKKDKSRNTSGGGSGLGLAIAKEIIDYHGGRIWAQSRMGQGACLAFMLPLELPTADRLRPGSSA</sequence>
<dbReference type="GO" id="GO:0000155">
    <property type="term" value="F:phosphorelay sensor kinase activity"/>
    <property type="evidence" value="ECO:0007669"/>
    <property type="project" value="InterPro"/>
</dbReference>
<dbReference type="SUPFAM" id="SSF49785">
    <property type="entry name" value="Galactose-binding domain-like"/>
    <property type="match status" value="1"/>
</dbReference>
<dbReference type="InterPro" id="IPR003594">
    <property type="entry name" value="HATPase_dom"/>
</dbReference>
<dbReference type="GO" id="GO:0004721">
    <property type="term" value="F:phosphoprotein phosphatase activity"/>
    <property type="evidence" value="ECO:0007669"/>
    <property type="project" value="TreeGrafter"/>
</dbReference>
<keyword evidence="9" id="KW-0902">Two-component regulatory system</keyword>
<evidence type="ECO:0000256" key="10">
    <source>
        <dbReference type="SAM" id="Coils"/>
    </source>
</evidence>
<evidence type="ECO:0000256" key="8">
    <source>
        <dbReference type="ARBA" id="ARBA00022840"/>
    </source>
</evidence>
<dbReference type="Pfam" id="PF00512">
    <property type="entry name" value="HisKA"/>
    <property type="match status" value="1"/>
</dbReference>
<keyword evidence="11" id="KW-0812">Transmembrane</keyword>
<dbReference type="SMART" id="SM00387">
    <property type="entry name" value="HATPase_c"/>
    <property type="match status" value="1"/>
</dbReference>